<name>A0A0J5VWU3_BURCE</name>
<organism evidence="2 3">
    <name type="scientific">Burkholderia cepacia</name>
    <name type="common">Pseudomonas cepacia</name>
    <dbReference type="NCBI Taxonomy" id="292"/>
    <lineage>
        <taxon>Bacteria</taxon>
        <taxon>Pseudomonadati</taxon>
        <taxon>Pseudomonadota</taxon>
        <taxon>Betaproteobacteria</taxon>
        <taxon>Burkholderiales</taxon>
        <taxon>Burkholderiaceae</taxon>
        <taxon>Burkholderia</taxon>
        <taxon>Burkholderia cepacia complex</taxon>
    </lineage>
</organism>
<accession>A0A0J5VWU3</accession>
<dbReference type="AlphaFoldDB" id="A0A0J5VWU3"/>
<comment type="caution">
    <text evidence="2">The sequence shown here is derived from an EMBL/GenBank/DDBJ whole genome shotgun (WGS) entry which is preliminary data.</text>
</comment>
<dbReference type="Proteomes" id="UP000036338">
    <property type="component" value="Unassembled WGS sequence"/>
</dbReference>
<dbReference type="Pfam" id="PF02090">
    <property type="entry name" value="SPAM"/>
    <property type="match status" value="1"/>
</dbReference>
<evidence type="ECO:0008006" key="4">
    <source>
        <dbReference type="Google" id="ProtNLM"/>
    </source>
</evidence>
<proteinExistence type="predicted"/>
<feature type="coiled-coil region" evidence="1">
    <location>
        <begin position="72"/>
        <end position="99"/>
    </location>
</feature>
<gene>
    <name evidence="2" type="ORF">VL15_38255</name>
</gene>
<reference evidence="2 3" key="1">
    <citation type="submission" date="2015-05" db="EMBL/GenBank/DDBJ databases">
        <title>Draft genome of Burkholderia cepacia LK29.</title>
        <authorList>
            <person name="Chan X.Y."/>
        </authorList>
    </citation>
    <scope>NUCLEOTIDE SEQUENCE [LARGE SCALE GENOMIC DNA]</scope>
    <source>
        <strain evidence="2 3">LK29</strain>
    </source>
</reference>
<evidence type="ECO:0000313" key="2">
    <source>
        <dbReference type="EMBL" id="KML40106.1"/>
    </source>
</evidence>
<dbReference type="EMBL" id="LDWR01000122">
    <property type="protein sequence ID" value="KML40106.1"/>
    <property type="molecule type" value="Genomic_DNA"/>
</dbReference>
<dbReference type="InterPro" id="IPR002954">
    <property type="entry name" value="Salm_SPAgM"/>
</dbReference>
<evidence type="ECO:0000256" key="1">
    <source>
        <dbReference type="SAM" id="Coils"/>
    </source>
</evidence>
<sequence length="122" mass="14632">MERARKAVADAKAVRDGLVALRNTRNADGEVLDRQALFTQRRRLAVVQQQIHEHTLVQRDAKEREDACVTAMREAEQRMSVLQRRNEKYQRWLTRLKRERSRMRLREEDSMIEELVTCRRQD</sequence>
<evidence type="ECO:0000313" key="3">
    <source>
        <dbReference type="Proteomes" id="UP000036338"/>
    </source>
</evidence>
<dbReference type="PATRIC" id="fig|292.27.peg.974"/>
<protein>
    <recommendedName>
        <fullName evidence="4">Type III secretion protein</fullName>
    </recommendedName>
</protein>
<keyword evidence="1" id="KW-0175">Coiled coil</keyword>